<evidence type="ECO:0000313" key="1">
    <source>
        <dbReference type="EMBL" id="CDP92927.1"/>
    </source>
</evidence>
<dbReference type="AlphaFoldDB" id="A0A0J9XQI7"/>
<reference evidence="1" key="2">
    <citation type="submission" date="2012-12" db="EMBL/GenBank/DDBJ databases">
        <authorList>
            <person name="Gao Y.W."/>
            <person name="Fan S.T."/>
            <person name="Sun H.T."/>
            <person name="Wang Z."/>
            <person name="Gao X.L."/>
            <person name="Li Y.G."/>
            <person name="Wang T.C."/>
            <person name="Zhang K."/>
            <person name="Xu W.W."/>
            <person name="Yu Z.J."/>
            <person name="Xia X.Z."/>
        </authorList>
    </citation>
    <scope>NUCLEOTIDE SEQUENCE</scope>
    <source>
        <strain evidence="1">FR3</strain>
    </source>
</reference>
<name>A0A0J9XQI7_BRUMA</name>
<accession>A0A0J9XQI7</accession>
<dbReference type="EMBL" id="LN856865">
    <property type="protein sequence ID" value="CDP92927.1"/>
    <property type="molecule type" value="Genomic_DNA"/>
</dbReference>
<sequence>MSPCAVSPDFLMNRVSVPTPLLNTVKRKLFNKSHSQLFGAFGELKGGVDETRGLTNQHKLF</sequence>
<protein>
    <submittedName>
        <fullName evidence="1">Bm13399</fullName>
    </submittedName>
</protein>
<organism evidence="1">
    <name type="scientific">Brugia malayi</name>
    <name type="common">Filarial nematode worm</name>
    <dbReference type="NCBI Taxonomy" id="6279"/>
    <lineage>
        <taxon>Eukaryota</taxon>
        <taxon>Metazoa</taxon>
        <taxon>Ecdysozoa</taxon>
        <taxon>Nematoda</taxon>
        <taxon>Chromadorea</taxon>
        <taxon>Rhabditida</taxon>
        <taxon>Spirurina</taxon>
        <taxon>Spiruromorpha</taxon>
        <taxon>Filarioidea</taxon>
        <taxon>Onchocercidae</taxon>
        <taxon>Brugia</taxon>
    </lineage>
</organism>
<reference evidence="1" key="1">
    <citation type="journal article" date="2007" name="Science">
        <title>Draft genome of the filarial nematode parasite Brugia malayi.</title>
        <authorList>
            <person name="Ghedin E."/>
            <person name="Wang S."/>
            <person name="Spiro D."/>
            <person name="Caler E."/>
            <person name="Zhao Q."/>
            <person name="Crabtree J."/>
            <person name="Allen J.E."/>
            <person name="Delcher A.L."/>
            <person name="Guiliano D.B."/>
            <person name="Miranda-Saavedra D."/>
            <person name="Angiuoli S.V."/>
            <person name="Creasy T."/>
            <person name="Amedeo P."/>
            <person name="Haas B."/>
            <person name="El-Sayed N.M."/>
            <person name="Wortman J.R."/>
            <person name="Feldblyum T."/>
            <person name="Tallon L."/>
            <person name="Schatz M."/>
            <person name="Shumway M."/>
            <person name="Koo H."/>
            <person name="Salzberg S.L."/>
            <person name="Schobel S."/>
            <person name="Pertea M."/>
            <person name="Pop M."/>
            <person name="White O."/>
            <person name="Barton G.J."/>
            <person name="Carlow C.K."/>
            <person name="Crawford M.J."/>
            <person name="Daub J."/>
            <person name="Dimmic M.W."/>
            <person name="Estes C.F."/>
            <person name="Foster J.M."/>
            <person name="Ganatra M."/>
            <person name="Gregory W.F."/>
            <person name="Johnson N.M."/>
            <person name="Jin J."/>
            <person name="Komuniecki R."/>
            <person name="Korf I."/>
            <person name="Kumar S."/>
            <person name="Laney S."/>
            <person name="Li B.W."/>
            <person name="Li W."/>
            <person name="Lindblom T.H."/>
            <person name="Lustigman S."/>
            <person name="Ma D."/>
            <person name="Maina C.V."/>
            <person name="Martin D.M."/>
            <person name="McCarter J.P."/>
            <person name="McReynolds L."/>
            <person name="Mitreva M."/>
            <person name="Nutman T.B."/>
            <person name="Parkinson J."/>
            <person name="Peregrin-Alvarez J.M."/>
            <person name="Poole C."/>
            <person name="Ren Q."/>
            <person name="Saunders L."/>
            <person name="Sluder A.E."/>
            <person name="Smith K."/>
            <person name="Stanke M."/>
            <person name="Unnasch T.R."/>
            <person name="Ware J."/>
            <person name="Wei A.D."/>
            <person name="Weil G."/>
            <person name="Williams D.J."/>
            <person name="Zhang Y."/>
            <person name="Williams S.A."/>
            <person name="Fraser-Liggett C."/>
            <person name="Slatko B."/>
            <person name="Blaxter M.L."/>
            <person name="Scott A.L."/>
        </authorList>
    </citation>
    <scope>NUCLEOTIDE SEQUENCE</scope>
    <source>
        <strain evidence="1">FR3</strain>
    </source>
</reference>
<proteinExistence type="predicted"/>
<gene>
    <name evidence="1" type="primary">Bm13399</name>
    <name evidence="1" type="ORF">BM_Bm13399</name>
</gene>